<evidence type="ECO:0000256" key="1">
    <source>
        <dbReference type="ARBA" id="ARBA00022723"/>
    </source>
</evidence>
<evidence type="ECO:0000259" key="5">
    <source>
        <dbReference type="SMART" id="SM00249"/>
    </source>
</evidence>
<feature type="compositionally biased region" description="Pro residues" evidence="4">
    <location>
        <begin position="15"/>
        <end position="29"/>
    </location>
</feature>
<dbReference type="OMA" id="CELINPW"/>
<dbReference type="Proteomes" id="UP000324705">
    <property type="component" value="Chromosome 6B"/>
</dbReference>
<feature type="region of interest" description="Disordered" evidence="4">
    <location>
        <begin position="1"/>
        <end position="59"/>
    </location>
</feature>
<dbReference type="InterPro" id="IPR019786">
    <property type="entry name" value="Zinc_finger_PHD-type_CS"/>
</dbReference>
<dbReference type="PROSITE" id="PS01359">
    <property type="entry name" value="ZF_PHD_1"/>
    <property type="match status" value="1"/>
</dbReference>
<evidence type="ECO:0000313" key="6">
    <source>
        <dbReference type="EMBL" id="VAI56686.1"/>
    </source>
</evidence>
<dbReference type="SMART" id="SM00249">
    <property type="entry name" value="PHD"/>
    <property type="match status" value="1"/>
</dbReference>
<keyword evidence="2" id="KW-0863">Zinc-finger</keyword>
<gene>
    <name evidence="6" type="ORF">TRITD_6Bv1G076220</name>
</gene>
<organism evidence="6 7">
    <name type="scientific">Triticum turgidum subsp. durum</name>
    <name type="common">Durum wheat</name>
    <name type="synonym">Triticum durum</name>
    <dbReference type="NCBI Taxonomy" id="4567"/>
    <lineage>
        <taxon>Eukaryota</taxon>
        <taxon>Viridiplantae</taxon>
        <taxon>Streptophyta</taxon>
        <taxon>Embryophyta</taxon>
        <taxon>Tracheophyta</taxon>
        <taxon>Spermatophyta</taxon>
        <taxon>Magnoliopsida</taxon>
        <taxon>Liliopsida</taxon>
        <taxon>Poales</taxon>
        <taxon>Poaceae</taxon>
        <taxon>BOP clade</taxon>
        <taxon>Pooideae</taxon>
        <taxon>Triticodae</taxon>
        <taxon>Triticeae</taxon>
        <taxon>Triticinae</taxon>
        <taxon>Triticum</taxon>
    </lineage>
</organism>
<keyword evidence="7" id="KW-1185">Reference proteome</keyword>
<dbReference type="SUPFAM" id="SSF57903">
    <property type="entry name" value="FYVE/PHD zinc finger"/>
    <property type="match status" value="1"/>
</dbReference>
<evidence type="ECO:0000256" key="3">
    <source>
        <dbReference type="ARBA" id="ARBA00022833"/>
    </source>
</evidence>
<protein>
    <recommendedName>
        <fullName evidence="5">Zinc finger PHD-type domain-containing protein</fullName>
    </recommendedName>
</protein>
<keyword evidence="3" id="KW-0862">Zinc</keyword>
<dbReference type="InterPro" id="IPR001965">
    <property type="entry name" value="Znf_PHD"/>
</dbReference>
<keyword evidence="1" id="KW-0479">Metal-binding</keyword>
<dbReference type="PANTHER" id="PTHR47162:SF10">
    <property type="entry name" value="METHYL-CPG-BINDING DOMAIN-CONTAINING PROTEIN 9 ISOFORM X1"/>
    <property type="match status" value="1"/>
</dbReference>
<feature type="compositionally biased region" description="Pro residues" evidence="4">
    <location>
        <begin position="38"/>
        <end position="57"/>
    </location>
</feature>
<dbReference type="InterPro" id="IPR013083">
    <property type="entry name" value="Znf_RING/FYVE/PHD"/>
</dbReference>
<sequence>MDRPPHLDIDLNEAPSPPPSPPVAVPQSPPRGFAAPIFAPPPPLPPPPPPPPQPQPPANAQAQLLLAHQAREIALAYHRGESWRLAAATAIAAATAGSSVEVPPPAQHPGVAGWGNPPPPCASCGLPELPGATIICDACERGFHESCVHVWGPLMRQPPPPPLPTPPGVRRPPVAVNEDWMCPACEIGGAHSKRWKLRAVPLDINAAPREDPVAVTIGDITR</sequence>
<dbReference type="PANTHER" id="PTHR47162">
    <property type="entry name" value="OS02G0192300 PROTEIN"/>
    <property type="match status" value="1"/>
</dbReference>
<evidence type="ECO:0000256" key="4">
    <source>
        <dbReference type="SAM" id="MobiDB-lite"/>
    </source>
</evidence>
<dbReference type="EMBL" id="LT934122">
    <property type="protein sequence ID" value="VAI56686.1"/>
    <property type="molecule type" value="Genomic_DNA"/>
</dbReference>
<reference evidence="6 7" key="1">
    <citation type="submission" date="2017-09" db="EMBL/GenBank/DDBJ databases">
        <authorList>
            <consortium name="International Durum Wheat Genome Sequencing Consortium (IDWGSC)"/>
            <person name="Milanesi L."/>
        </authorList>
    </citation>
    <scope>NUCLEOTIDE SEQUENCE [LARGE SCALE GENOMIC DNA]</scope>
    <source>
        <strain evidence="7">cv. Svevo</strain>
    </source>
</reference>
<evidence type="ECO:0000256" key="2">
    <source>
        <dbReference type="ARBA" id="ARBA00022771"/>
    </source>
</evidence>
<accession>A0A9R0YKT3</accession>
<name>A0A9R0YKT3_TRITD</name>
<dbReference type="Gramene" id="TRITD6Bv1G076220.6">
    <property type="protein sequence ID" value="TRITD6Bv1G076220.6"/>
    <property type="gene ID" value="TRITD6Bv1G076220"/>
</dbReference>
<dbReference type="GO" id="GO:0008270">
    <property type="term" value="F:zinc ion binding"/>
    <property type="evidence" value="ECO:0007669"/>
    <property type="project" value="UniProtKB-KW"/>
</dbReference>
<dbReference type="AlphaFoldDB" id="A0A9R0YKT3"/>
<proteinExistence type="predicted"/>
<dbReference type="InterPro" id="IPR011011">
    <property type="entry name" value="Znf_FYVE_PHD"/>
</dbReference>
<feature type="domain" description="Zinc finger PHD-type" evidence="5">
    <location>
        <begin position="120"/>
        <end position="186"/>
    </location>
</feature>
<evidence type="ECO:0000313" key="7">
    <source>
        <dbReference type="Proteomes" id="UP000324705"/>
    </source>
</evidence>
<dbReference type="Gene3D" id="3.30.40.10">
    <property type="entry name" value="Zinc/RING finger domain, C3HC4 (zinc finger)"/>
    <property type="match status" value="1"/>
</dbReference>